<dbReference type="InterPro" id="IPR023635">
    <property type="entry name" value="Peptide_deformylase"/>
</dbReference>
<dbReference type="AlphaFoldDB" id="A0A9D8KFW8"/>
<dbReference type="EC" id="3.5.1.88" evidence="6"/>
<proteinExistence type="inferred from homology"/>
<evidence type="ECO:0000256" key="1">
    <source>
        <dbReference type="ARBA" id="ARBA00010759"/>
    </source>
</evidence>
<comment type="similarity">
    <text evidence="1 6">Belongs to the polypeptide deformylase family.</text>
</comment>
<dbReference type="PANTHER" id="PTHR10458">
    <property type="entry name" value="PEPTIDE DEFORMYLASE"/>
    <property type="match status" value="1"/>
</dbReference>
<feature type="binding site" evidence="6">
    <location>
        <position position="138"/>
    </location>
    <ligand>
        <name>Fe cation</name>
        <dbReference type="ChEBI" id="CHEBI:24875"/>
    </ligand>
</feature>
<reference evidence="7" key="2">
    <citation type="submission" date="2021-01" db="EMBL/GenBank/DDBJ databases">
        <authorList>
            <person name="Hahn C.R."/>
            <person name="Youssef N.H."/>
            <person name="Elshahed M."/>
        </authorList>
    </citation>
    <scope>NUCLEOTIDE SEQUENCE</scope>
    <source>
        <strain evidence="7">Zod_Metabat.24</strain>
    </source>
</reference>
<reference evidence="7" key="1">
    <citation type="journal article" date="2021" name="Environ. Microbiol.">
        <title>Genomic characterization of three novel Desulfobacterota classes expand the metabolic and phylogenetic diversity of the phylum.</title>
        <authorList>
            <person name="Murphy C.L."/>
            <person name="Biggerstaff J."/>
            <person name="Eichhorn A."/>
            <person name="Ewing E."/>
            <person name="Shahan R."/>
            <person name="Soriano D."/>
            <person name="Stewart S."/>
            <person name="VanMol K."/>
            <person name="Walker R."/>
            <person name="Walters P."/>
            <person name="Elshahed M.S."/>
            <person name="Youssef N.H."/>
        </authorList>
    </citation>
    <scope>NUCLEOTIDE SEQUENCE</scope>
    <source>
        <strain evidence="7">Zod_Metabat.24</strain>
    </source>
</reference>
<feature type="binding site" evidence="6">
    <location>
        <position position="134"/>
    </location>
    <ligand>
        <name>Fe cation</name>
        <dbReference type="ChEBI" id="CHEBI:24875"/>
    </ligand>
</feature>
<dbReference type="GO" id="GO:0046872">
    <property type="term" value="F:metal ion binding"/>
    <property type="evidence" value="ECO:0007669"/>
    <property type="project" value="UniProtKB-KW"/>
</dbReference>
<dbReference type="Gene3D" id="3.90.45.10">
    <property type="entry name" value="Peptide deformylase"/>
    <property type="match status" value="1"/>
</dbReference>
<accession>A0A9D8KFW8</accession>
<keyword evidence="5 6" id="KW-0408">Iron</keyword>
<name>A0A9D8KFW8_9DELT</name>
<evidence type="ECO:0000313" key="7">
    <source>
        <dbReference type="EMBL" id="MBN1573056.1"/>
    </source>
</evidence>
<evidence type="ECO:0000256" key="5">
    <source>
        <dbReference type="ARBA" id="ARBA00023004"/>
    </source>
</evidence>
<dbReference type="PANTHER" id="PTHR10458:SF22">
    <property type="entry name" value="PEPTIDE DEFORMYLASE"/>
    <property type="match status" value="1"/>
</dbReference>
<dbReference type="Pfam" id="PF01327">
    <property type="entry name" value="Pep_deformylase"/>
    <property type="match status" value="1"/>
</dbReference>
<keyword evidence="4 6" id="KW-0648">Protein biosynthesis</keyword>
<dbReference type="EMBL" id="JAFGIX010000037">
    <property type="protein sequence ID" value="MBN1573056.1"/>
    <property type="molecule type" value="Genomic_DNA"/>
</dbReference>
<dbReference type="PRINTS" id="PR01576">
    <property type="entry name" value="PDEFORMYLASE"/>
</dbReference>
<dbReference type="NCBIfam" id="NF001159">
    <property type="entry name" value="PRK00150.1-3"/>
    <property type="match status" value="1"/>
</dbReference>
<dbReference type="GO" id="GO:0006412">
    <property type="term" value="P:translation"/>
    <property type="evidence" value="ECO:0007669"/>
    <property type="project" value="UniProtKB-UniRule"/>
</dbReference>
<comment type="cofactor">
    <cofactor evidence="6">
        <name>Fe(2+)</name>
        <dbReference type="ChEBI" id="CHEBI:29033"/>
    </cofactor>
    <text evidence="6">Binds 1 Fe(2+) ion.</text>
</comment>
<gene>
    <name evidence="6 7" type="primary">def</name>
    <name evidence="7" type="ORF">JW984_07670</name>
</gene>
<dbReference type="NCBIfam" id="TIGR00079">
    <property type="entry name" value="pept_deformyl"/>
    <property type="match status" value="1"/>
</dbReference>
<dbReference type="HAMAP" id="MF_00163">
    <property type="entry name" value="Pep_deformylase"/>
    <property type="match status" value="1"/>
</dbReference>
<feature type="binding site" evidence="6">
    <location>
        <position position="92"/>
    </location>
    <ligand>
        <name>Fe cation</name>
        <dbReference type="ChEBI" id="CHEBI:24875"/>
    </ligand>
</feature>
<protein>
    <recommendedName>
        <fullName evidence="6">Peptide deformylase</fullName>
        <shortName evidence="6">PDF</shortName>
        <ecNumber evidence="6">3.5.1.88</ecNumber>
    </recommendedName>
    <alternativeName>
        <fullName evidence="6">Polypeptide deformylase</fullName>
    </alternativeName>
</protein>
<evidence type="ECO:0000256" key="2">
    <source>
        <dbReference type="ARBA" id="ARBA00022723"/>
    </source>
</evidence>
<keyword evidence="3 6" id="KW-0378">Hydrolase</keyword>
<keyword evidence="2 6" id="KW-0479">Metal-binding</keyword>
<feature type="active site" evidence="6">
    <location>
        <position position="135"/>
    </location>
</feature>
<comment type="caution">
    <text evidence="7">The sequence shown here is derived from an EMBL/GenBank/DDBJ whole genome shotgun (WGS) entry which is preliminary data.</text>
</comment>
<organism evidence="7 8">
    <name type="scientific">Candidatus Zymogenus saltonus</name>
    <dbReference type="NCBI Taxonomy" id="2844893"/>
    <lineage>
        <taxon>Bacteria</taxon>
        <taxon>Deltaproteobacteria</taxon>
        <taxon>Candidatus Zymogenia</taxon>
        <taxon>Candidatus Zymogeniales</taxon>
        <taxon>Candidatus Zymogenaceae</taxon>
        <taxon>Candidatus Zymogenus</taxon>
    </lineage>
</organism>
<evidence type="ECO:0000256" key="6">
    <source>
        <dbReference type="HAMAP-Rule" id="MF_00163"/>
    </source>
</evidence>
<sequence length="177" mass="19799">MAVLEIVKYPDPVLSTASDRVEAVDDETRQLMEDMLETMYSAPGVGLAAPQVGVNKRIIVIDVRPDDKKDPIMLVNPEIVEGDGKFTYEEGCLSLPEFIVEVERMKEVSVKGINEKGDEVTYKANDLLAVVFQHEIDHLDGILLVDKVSRLKRDIYRRKVKKGLKETARDESKGGAL</sequence>
<dbReference type="Proteomes" id="UP000809273">
    <property type="component" value="Unassembled WGS sequence"/>
</dbReference>
<evidence type="ECO:0000256" key="3">
    <source>
        <dbReference type="ARBA" id="ARBA00022801"/>
    </source>
</evidence>
<dbReference type="FunFam" id="3.90.45.10:FF:000005">
    <property type="entry name" value="Peptide deformylase"/>
    <property type="match status" value="1"/>
</dbReference>
<evidence type="ECO:0000256" key="4">
    <source>
        <dbReference type="ARBA" id="ARBA00022917"/>
    </source>
</evidence>
<dbReference type="CDD" id="cd00487">
    <property type="entry name" value="Pep_deformylase"/>
    <property type="match status" value="1"/>
</dbReference>
<dbReference type="GO" id="GO:0042586">
    <property type="term" value="F:peptide deformylase activity"/>
    <property type="evidence" value="ECO:0007669"/>
    <property type="project" value="UniProtKB-UniRule"/>
</dbReference>
<dbReference type="InterPro" id="IPR036821">
    <property type="entry name" value="Peptide_deformylase_sf"/>
</dbReference>
<comment type="function">
    <text evidence="6">Removes the formyl group from the N-terminal Met of newly synthesized proteins. Requires at least a dipeptide for an efficient rate of reaction. N-terminal L-methionine is a prerequisite for activity but the enzyme has broad specificity at other positions.</text>
</comment>
<comment type="catalytic activity">
    <reaction evidence="6">
        <text>N-terminal N-formyl-L-methionyl-[peptide] + H2O = N-terminal L-methionyl-[peptide] + formate</text>
        <dbReference type="Rhea" id="RHEA:24420"/>
        <dbReference type="Rhea" id="RHEA-COMP:10639"/>
        <dbReference type="Rhea" id="RHEA-COMP:10640"/>
        <dbReference type="ChEBI" id="CHEBI:15377"/>
        <dbReference type="ChEBI" id="CHEBI:15740"/>
        <dbReference type="ChEBI" id="CHEBI:49298"/>
        <dbReference type="ChEBI" id="CHEBI:64731"/>
        <dbReference type="EC" id="3.5.1.88"/>
    </reaction>
</comment>
<evidence type="ECO:0000313" key="8">
    <source>
        <dbReference type="Proteomes" id="UP000809273"/>
    </source>
</evidence>
<dbReference type="PIRSF" id="PIRSF004749">
    <property type="entry name" value="Pep_def"/>
    <property type="match status" value="1"/>
</dbReference>
<dbReference type="SUPFAM" id="SSF56420">
    <property type="entry name" value="Peptide deformylase"/>
    <property type="match status" value="1"/>
</dbReference>